<comment type="similarity">
    <text evidence="2 8">Belongs to the ATG22 family.</text>
</comment>
<name>A0AAV0B571_PHAPC</name>
<evidence type="ECO:0000256" key="7">
    <source>
        <dbReference type="ARBA" id="ARBA00023136"/>
    </source>
</evidence>
<comment type="caution">
    <text evidence="9">The sequence shown here is derived from an EMBL/GenBank/DDBJ whole genome shotgun (WGS) entry which is preliminary data.</text>
</comment>
<evidence type="ECO:0000256" key="3">
    <source>
        <dbReference type="ARBA" id="ARBA00022448"/>
    </source>
</evidence>
<evidence type="ECO:0000313" key="9">
    <source>
        <dbReference type="EMBL" id="CAH7681845.1"/>
    </source>
</evidence>
<proteinExistence type="inferred from homology"/>
<dbReference type="AlphaFoldDB" id="A0AAV0B571"/>
<feature type="transmembrane region" description="Helical" evidence="8">
    <location>
        <begin position="290"/>
        <end position="311"/>
    </location>
</feature>
<feature type="transmembrane region" description="Helical" evidence="8">
    <location>
        <begin position="516"/>
        <end position="537"/>
    </location>
</feature>
<feature type="transmembrane region" description="Helical" evidence="8">
    <location>
        <begin position="223"/>
        <end position="245"/>
    </location>
</feature>
<keyword evidence="7 8" id="KW-0472">Membrane</keyword>
<evidence type="ECO:0000256" key="1">
    <source>
        <dbReference type="ARBA" id="ARBA00004128"/>
    </source>
</evidence>
<evidence type="ECO:0000313" key="10">
    <source>
        <dbReference type="Proteomes" id="UP001153365"/>
    </source>
</evidence>
<feature type="transmembrane region" description="Helical" evidence="8">
    <location>
        <begin position="549"/>
        <end position="566"/>
    </location>
</feature>
<comment type="function">
    <text evidence="8">Vacuolar effluxer which mediate the efflux of amino acids resulting from autophagic degradation. The release of autophagic amino acids allows the maintenance of protein synthesis and viability during nitrogen starvation.</text>
</comment>
<feature type="transmembrane region" description="Helical" evidence="8">
    <location>
        <begin position="485"/>
        <end position="504"/>
    </location>
</feature>
<dbReference type="Gene3D" id="1.20.1250.20">
    <property type="entry name" value="MFS general substrate transporter like domains"/>
    <property type="match status" value="1"/>
</dbReference>
<dbReference type="GO" id="GO:0032974">
    <property type="term" value="P:amino acid transmembrane export from vacuole"/>
    <property type="evidence" value="ECO:0007669"/>
    <property type="project" value="TreeGrafter"/>
</dbReference>
<dbReference type="GO" id="GO:0006914">
    <property type="term" value="P:autophagy"/>
    <property type="evidence" value="ECO:0007669"/>
    <property type="project" value="UniProtKB-KW"/>
</dbReference>
<gene>
    <name evidence="9" type="ORF">PPACK8108_LOCUS14505</name>
</gene>
<feature type="transmembrane region" description="Helical" evidence="8">
    <location>
        <begin position="446"/>
        <end position="465"/>
    </location>
</feature>
<dbReference type="InterPro" id="IPR036259">
    <property type="entry name" value="MFS_trans_sf"/>
</dbReference>
<evidence type="ECO:0000256" key="5">
    <source>
        <dbReference type="ARBA" id="ARBA00022989"/>
    </source>
</evidence>
<feature type="transmembrane region" description="Helical" evidence="8">
    <location>
        <begin position="317"/>
        <end position="340"/>
    </location>
</feature>
<dbReference type="InterPro" id="IPR024671">
    <property type="entry name" value="Atg22-like"/>
</dbReference>
<feature type="transmembrane region" description="Helical" evidence="8">
    <location>
        <begin position="199"/>
        <end position="217"/>
    </location>
</feature>
<dbReference type="EMBL" id="CALTRL010003734">
    <property type="protein sequence ID" value="CAH7681845.1"/>
    <property type="molecule type" value="Genomic_DNA"/>
</dbReference>
<keyword evidence="4 8" id="KW-0812">Transmembrane</keyword>
<organism evidence="9 10">
    <name type="scientific">Phakopsora pachyrhizi</name>
    <name type="common">Asian soybean rust disease fungus</name>
    <dbReference type="NCBI Taxonomy" id="170000"/>
    <lineage>
        <taxon>Eukaryota</taxon>
        <taxon>Fungi</taxon>
        <taxon>Dikarya</taxon>
        <taxon>Basidiomycota</taxon>
        <taxon>Pucciniomycotina</taxon>
        <taxon>Pucciniomycetes</taxon>
        <taxon>Pucciniales</taxon>
        <taxon>Phakopsoraceae</taxon>
        <taxon>Phakopsora</taxon>
    </lineage>
</organism>
<keyword evidence="8" id="KW-0926">Vacuole</keyword>
<dbReference type="Proteomes" id="UP001153365">
    <property type="component" value="Unassembled WGS sequence"/>
</dbReference>
<protein>
    <recommendedName>
        <fullName evidence="8">Autophagy-related protein</fullName>
    </recommendedName>
</protein>
<accession>A0AAV0B571</accession>
<dbReference type="Pfam" id="PF11700">
    <property type="entry name" value="ATG22"/>
    <property type="match status" value="1"/>
</dbReference>
<keyword evidence="6 8" id="KW-0072">Autophagy</keyword>
<dbReference type="SUPFAM" id="SSF103473">
    <property type="entry name" value="MFS general substrate transporter"/>
    <property type="match status" value="1"/>
</dbReference>
<evidence type="ECO:0000256" key="8">
    <source>
        <dbReference type="RuleBase" id="RU363073"/>
    </source>
</evidence>
<keyword evidence="8" id="KW-0029">Amino-acid transport</keyword>
<reference evidence="9" key="1">
    <citation type="submission" date="2022-06" db="EMBL/GenBank/DDBJ databases">
        <authorList>
            <consortium name="SYNGENTA / RWTH Aachen University"/>
        </authorList>
    </citation>
    <scope>NUCLEOTIDE SEQUENCE</scope>
</reference>
<feature type="transmembrane region" description="Helical" evidence="8">
    <location>
        <begin position="413"/>
        <end position="434"/>
    </location>
</feature>
<dbReference type="GO" id="GO:0005774">
    <property type="term" value="C:vacuolar membrane"/>
    <property type="evidence" value="ECO:0007669"/>
    <property type="project" value="UniProtKB-SubCell"/>
</dbReference>
<dbReference type="PANTHER" id="PTHR23519">
    <property type="entry name" value="AUTOPHAGY-RELATED PROTEIN 22"/>
    <property type="match status" value="1"/>
</dbReference>
<feature type="transmembrane region" description="Helical" evidence="8">
    <location>
        <begin position="167"/>
        <end position="187"/>
    </location>
</feature>
<dbReference type="PANTHER" id="PTHR23519:SF1">
    <property type="entry name" value="AUTOPHAGY-RELATED PROTEIN 22"/>
    <property type="match status" value="1"/>
</dbReference>
<dbReference type="InterPro" id="IPR050495">
    <property type="entry name" value="ATG22/LtaA_families"/>
</dbReference>
<keyword evidence="3 8" id="KW-0813">Transport</keyword>
<keyword evidence="5 8" id="KW-1133">Transmembrane helix</keyword>
<evidence type="ECO:0000256" key="6">
    <source>
        <dbReference type="ARBA" id="ARBA00023006"/>
    </source>
</evidence>
<sequence length="588" mass="64664">MAFKDLEKHQNEGLAKILPAPSCTETSQNFPAIECSAATISHPSVISLSQEILPPAENSSAILPSYETSLHINEEELEELQRKSSKHVRGFIAYSVASEMFAIVSTTLFLPLVLEQFSRDNGYLSPLYHDRCPGSKHSDNKATENSTREYSQCKVKLFKLWISTGTLPLYVSSITVAVQALVIASIISTADEKNVKKCLLIGFALCGSFAATIFFFLDSSNSSWPVSAVISVISNITLAGGNVCLNSLLPGISKEKATVIKTRKGSNSESAQNFNVLVSRCSSQISSHGIAIGFSVGILALCIVVLSAYLHPHEPNIAKYAIGASGVFWAFLTLPTILWIPPTKMDFKFKFTSMFNLSASLRDIWELRKHARPLKNTFFYLIAWLILSSAYSTTTAAAALFGKTDLNMKQSHLIWVGIICPTTGVAGALTLPIIQRYVKYLSGLDSGLRIVTILAYLSSLVPLYISTSDKLGVLSLNNENGLFVLAGFFGFFYGAFQAYSRTVYAEFIPVGQEAKWFALFNIVSKFFTCICTLVVGLITDHTGSMRRGFLFIVVLYLSSLPFLHIIKMEEGKQSAKKYSIEQRTTKFQ</sequence>
<feature type="transmembrane region" description="Helical" evidence="8">
    <location>
        <begin position="378"/>
        <end position="401"/>
    </location>
</feature>
<comment type="subcellular location">
    <subcellularLocation>
        <location evidence="1 8">Vacuole membrane</location>
        <topology evidence="1 8">Multi-pass membrane protein</topology>
    </subcellularLocation>
</comment>
<feature type="transmembrane region" description="Helical" evidence="8">
    <location>
        <begin position="91"/>
        <end position="114"/>
    </location>
</feature>
<keyword evidence="10" id="KW-1185">Reference proteome</keyword>
<evidence type="ECO:0000256" key="2">
    <source>
        <dbReference type="ARBA" id="ARBA00006978"/>
    </source>
</evidence>
<evidence type="ECO:0000256" key="4">
    <source>
        <dbReference type="ARBA" id="ARBA00022692"/>
    </source>
</evidence>